<dbReference type="SUPFAM" id="SSF54695">
    <property type="entry name" value="POZ domain"/>
    <property type="match status" value="1"/>
</dbReference>
<dbReference type="PROSITE" id="PS50097">
    <property type="entry name" value="BTB"/>
    <property type="match status" value="1"/>
</dbReference>
<dbReference type="SMART" id="SM00225">
    <property type="entry name" value="BTB"/>
    <property type="match status" value="1"/>
</dbReference>
<evidence type="ECO:0000259" key="1">
    <source>
        <dbReference type="PROSITE" id="PS50097"/>
    </source>
</evidence>
<dbReference type="InterPro" id="IPR000210">
    <property type="entry name" value="BTB/POZ_dom"/>
</dbReference>
<dbReference type="InterPro" id="IPR011333">
    <property type="entry name" value="SKP1/BTB/POZ_sf"/>
</dbReference>
<dbReference type="AlphaFoldDB" id="A0A914QV50"/>
<reference evidence="3" key="1">
    <citation type="submission" date="2022-11" db="UniProtKB">
        <authorList>
            <consortium name="WormBaseParasite"/>
        </authorList>
    </citation>
    <scope>IDENTIFICATION</scope>
</reference>
<feature type="domain" description="BTB" evidence="1">
    <location>
        <begin position="169"/>
        <end position="237"/>
    </location>
</feature>
<dbReference type="Gene3D" id="3.30.710.10">
    <property type="entry name" value="Potassium Channel Kv1.1, Chain A"/>
    <property type="match status" value="1"/>
</dbReference>
<protein>
    <submittedName>
        <fullName evidence="3">BTB domain-containing protein</fullName>
    </submittedName>
</protein>
<dbReference type="PANTHER" id="PTHR24413">
    <property type="entry name" value="SPECKLE-TYPE POZ PROTEIN"/>
    <property type="match status" value="1"/>
</dbReference>
<evidence type="ECO:0000313" key="3">
    <source>
        <dbReference type="WBParaSite" id="PDA_v2.g566.t1"/>
    </source>
</evidence>
<sequence>MNEASTRNKFYSYIEQTWTITEEQLNELKDKPLASFIVSKETDVVGIPETKFYLKLQMARESIDKNGFFLYLCFSRPKNSSKIRAKYSFFVKSENYSTQFDNIFYPEKTTGWGDEICPVEKFFKRNFIFHGKCIIEIKGILIFEEINEMPKIVMESAVLSRALWEKDEKDFKIEVENEGNIMVHKNVISARSTYFERMLNSGMKEAITNSVKIIDFNLKTVKTAIEFFYDRNIFESLNFDDAFDLLRFSDKYQIIDLQDKLELHLIYQLSPSTVCKLSNGSIYSNSVKLREICTNFLMICSKHSIPIDDLKNLDRDFAAELFLKTFSPFD</sequence>
<dbReference type="Proteomes" id="UP000887578">
    <property type="component" value="Unplaced"/>
</dbReference>
<name>A0A914QV50_9BILA</name>
<organism evidence="2 3">
    <name type="scientific">Panagrolaimus davidi</name>
    <dbReference type="NCBI Taxonomy" id="227884"/>
    <lineage>
        <taxon>Eukaryota</taxon>
        <taxon>Metazoa</taxon>
        <taxon>Ecdysozoa</taxon>
        <taxon>Nematoda</taxon>
        <taxon>Chromadorea</taxon>
        <taxon>Rhabditida</taxon>
        <taxon>Tylenchina</taxon>
        <taxon>Panagrolaimomorpha</taxon>
        <taxon>Panagrolaimoidea</taxon>
        <taxon>Panagrolaimidae</taxon>
        <taxon>Panagrolaimus</taxon>
    </lineage>
</organism>
<proteinExistence type="predicted"/>
<keyword evidence="2" id="KW-1185">Reference proteome</keyword>
<dbReference type="Pfam" id="PF00651">
    <property type="entry name" value="BTB"/>
    <property type="match status" value="1"/>
</dbReference>
<dbReference type="CDD" id="cd18186">
    <property type="entry name" value="BTB_POZ_ZBTB_KLHL-like"/>
    <property type="match status" value="1"/>
</dbReference>
<accession>A0A914QV50</accession>
<evidence type="ECO:0000313" key="2">
    <source>
        <dbReference type="Proteomes" id="UP000887578"/>
    </source>
</evidence>
<dbReference type="WBParaSite" id="PDA_v2.g566.t1">
    <property type="protein sequence ID" value="PDA_v2.g566.t1"/>
    <property type="gene ID" value="PDA_v2.g566"/>
</dbReference>